<comment type="caution">
    <text evidence="5">The sequence shown here is derived from an EMBL/GenBank/DDBJ whole genome shotgun (WGS) entry which is preliminary data.</text>
</comment>
<evidence type="ECO:0000259" key="4">
    <source>
        <dbReference type="Pfam" id="PF03066"/>
    </source>
</evidence>
<evidence type="ECO:0000256" key="3">
    <source>
        <dbReference type="ARBA" id="ARBA00023242"/>
    </source>
</evidence>
<dbReference type="Gene3D" id="2.60.120.340">
    <property type="entry name" value="Nucleoplasmin core domain"/>
    <property type="match status" value="1"/>
</dbReference>
<dbReference type="InterPro" id="IPR036824">
    <property type="entry name" value="Nucleoplasmin_core_dom_sf"/>
</dbReference>
<dbReference type="PANTHER" id="PTHR22747">
    <property type="entry name" value="NUCLEOPLASMIN"/>
    <property type="match status" value="1"/>
</dbReference>
<evidence type="ECO:0000313" key="6">
    <source>
        <dbReference type="Proteomes" id="UP001369086"/>
    </source>
</evidence>
<sequence length="155" mass="16992">MVNNSDSAAFLHGMDLFNFSTISSTQEDPVCVLWGCELTGGTKKFVFEVHNDLLEHQLFIKTICLGAEAKDELHVVEVEAKITQNDRPVPIASLRPSVLPMVSFYGLELMPPVTFNLRSGEGPVYISGQHLVLDLDVGEEAEEEESLGPVNSSLC</sequence>
<gene>
    <name evidence="5" type="ORF">HHUSO_G33587</name>
</gene>
<dbReference type="SUPFAM" id="SSF69203">
    <property type="entry name" value="Nucleoplasmin-like core domain"/>
    <property type="match status" value="1"/>
</dbReference>
<evidence type="ECO:0000313" key="5">
    <source>
        <dbReference type="EMBL" id="KAK6468381.1"/>
    </source>
</evidence>
<organism evidence="5 6">
    <name type="scientific">Huso huso</name>
    <name type="common">Beluga</name>
    <name type="synonym">Acipenser huso</name>
    <dbReference type="NCBI Taxonomy" id="61971"/>
    <lineage>
        <taxon>Eukaryota</taxon>
        <taxon>Metazoa</taxon>
        <taxon>Chordata</taxon>
        <taxon>Craniata</taxon>
        <taxon>Vertebrata</taxon>
        <taxon>Euteleostomi</taxon>
        <taxon>Actinopterygii</taxon>
        <taxon>Chondrostei</taxon>
        <taxon>Acipenseriformes</taxon>
        <taxon>Acipenseridae</taxon>
        <taxon>Huso</taxon>
    </lineage>
</organism>
<keyword evidence="3" id="KW-0539">Nucleus</keyword>
<dbReference type="InterPro" id="IPR024057">
    <property type="entry name" value="Nucleoplasmin_core_dom"/>
</dbReference>
<evidence type="ECO:0000256" key="1">
    <source>
        <dbReference type="ARBA" id="ARBA00004123"/>
    </source>
</evidence>
<comment type="similarity">
    <text evidence="2">Belongs to the nucleoplasmin family.</text>
</comment>
<protein>
    <submittedName>
        <fullName evidence="5">Nucleoplasmin ATPase-like isoform X1</fullName>
    </submittedName>
</protein>
<dbReference type="PANTHER" id="PTHR22747:SF39">
    <property type="entry name" value="NUCLEOPLASMIN CORE DOMAIN-CONTAINING PROTEIN"/>
    <property type="match status" value="1"/>
</dbReference>
<reference evidence="5 6" key="1">
    <citation type="submission" date="2021-05" db="EMBL/GenBank/DDBJ databases">
        <authorList>
            <person name="Zahm M."/>
            <person name="Klopp C."/>
            <person name="Cabau C."/>
            <person name="Kuhl H."/>
            <person name="Suciu R."/>
            <person name="Ciorpac M."/>
            <person name="Holostenco D."/>
            <person name="Gessner J."/>
            <person name="Wuertz S."/>
            <person name="Hohne C."/>
            <person name="Stock M."/>
            <person name="Gislard M."/>
            <person name="Lluch J."/>
            <person name="Milhes M."/>
            <person name="Lampietro C."/>
            <person name="Lopez Roques C."/>
            <person name="Donnadieu C."/>
            <person name="Du K."/>
            <person name="Schartl M."/>
            <person name="Guiguen Y."/>
        </authorList>
    </citation>
    <scope>NUCLEOTIDE SEQUENCE [LARGE SCALE GENOMIC DNA]</scope>
    <source>
        <strain evidence="5">Hh-F2</strain>
        <tissue evidence="5">Blood</tissue>
    </source>
</reference>
<name>A0ABR0Y7I1_HUSHU</name>
<dbReference type="InterPro" id="IPR004301">
    <property type="entry name" value="Nucleoplasmin"/>
</dbReference>
<comment type="subcellular location">
    <subcellularLocation>
        <location evidence="1">Nucleus</location>
    </subcellularLocation>
</comment>
<dbReference type="Proteomes" id="UP001369086">
    <property type="component" value="Unassembled WGS sequence"/>
</dbReference>
<evidence type="ECO:0000256" key="2">
    <source>
        <dbReference type="ARBA" id="ARBA00010744"/>
    </source>
</evidence>
<feature type="domain" description="Nucleoplasmin core" evidence="4">
    <location>
        <begin position="33"/>
        <end position="132"/>
    </location>
</feature>
<accession>A0ABR0Y7I1</accession>
<dbReference type="EMBL" id="JAHFZB010000044">
    <property type="protein sequence ID" value="KAK6468381.1"/>
    <property type="molecule type" value="Genomic_DNA"/>
</dbReference>
<proteinExistence type="inferred from homology"/>
<keyword evidence="6" id="KW-1185">Reference proteome</keyword>
<dbReference type="Pfam" id="PF03066">
    <property type="entry name" value="Nucleoplasmin"/>
    <property type="match status" value="1"/>
</dbReference>